<dbReference type="NCBIfam" id="NF038325">
    <property type="entry name" value="DISARM_DrmAS"/>
    <property type="match status" value="1"/>
</dbReference>
<comment type="caution">
    <text evidence="3">The sequence shown here is derived from an EMBL/GenBank/DDBJ whole genome shotgun (WGS) entry which is preliminary data.</text>
</comment>
<evidence type="ECO:0000259" key="2">
    <source>
        <dbReference type="PROSITE" id="PS51194"/>
    </source>
</evidence>
<dbReference type="SMART" id="SM00490">
    <property type="entry name" value="HELICc"/>
    <property type="match status" value="1"/>
</dbReference>
<dbReference type="SUPFAM" id="SSF52540">
    <property type="entry name" value="P-loop containing nucleoside triphosphate hydrolases"/>
    <property type="match status" value="1"/>
</dbReference>
<keyword evidence="3" id="KW-0347">Helicase</keyword>
<feature type="compositionally biased region" description="Basic and acidic residues" evidence="1">
    <location>
        <begin position="115"/>
        <end position="126"/>
    </location>
</feature>
<organism evidence="3 4">
    <name type="scientific">Fusibacter ferrireducens</name>
    <dbReference type="NCBI Taxonomy" id="2785058"/>
    <lineage>
        <taxon>Bacteria</taxon>
        <taxon>Bacillati</taxon>
        <taxon>Bacillota</taxon>
        <taxon>Clostridia</taxon>
        <taxon>Eubacteriales</taxon>
        <taxon>Eubacteriales Family XII. Incertae Sedis</taxon>
        <taxon>Fusibacter</taxon>
    </lineage>
</organism>
<evidence type="ECO:0000313" key="3">
    <source>
        <dbReference type="EMBL" id="MBF4691582.1"/>
    </source>
</evidence>
<name>A0ABR9ZM87_9FIRM</name>
<dbReference type="PROSITE" id="PS51194">
    <property type="entry name" value="HELICASE_CTER"/>
    <property type="match status" value="1"/>
</dbReference>
<dbReference type="Gene3D" id="3.40.50.300">
    <property type="entry name" value="P-loop containing nucleotide triphosphate hydrolases"/>
    <property type="match status" value="1"/>
</dbReference>
<reference evidence="3 4" key="1">
    <citation type="submission" date="2020-11" db="EMBL/GenBank/DDBJ databases">
        <title>Fusibacter basophilias sp. nov.</title>
        <authorList>
            <person name="Qiu D."/>
        </authorList>
    </citation>
    <scope>NUCLEOTIDE SEQUENCE [LARGE SCALE GENOMIC DNA]</scope>
    <source>
        <strain evidence="3 4">Q10-2</strain>
    </source>
</reference>
<gene>
    <name evidence="3" type="ORF">ISU02_00555</name>
</gene>
<dbReference type="Proteomes" id="UP000614200">
    <property type="component" value="Unassembled WGS sequence"/>
</dbReference>
<evidence type="ECO:0000256" key="1">
    <source>
        <dbReference type="SAM" id="MobiDB-lite"/>
    </source>
</evidence>
<dbReference type="CDD" id="cd18785">
    <property type="entry name" value="SF2_C"/>
    <property type="match status" value="1"/>
</dbReference>
<evidence type="ECO:0000313" key="4">
    <source>
        <dbReference type="Proteomes" id="UP000614200"/>
    </source>
</evidence>
<dbReference type="Pfam" id="PF00271">
    <property type="entry name" value="Helicase_C"/>
    <property type="match status" value="1"/>
</dbReference>
<feature type="domain" description="Helicase C-terminal" evidence="2">
    <location>
        <begin position="853"/>
        <end position="1031"/>
    </location>
</feature>
<keyword evidence="4" id="KW-1185">Reference proteome</keyword>
<dbReference type="EMBL" id="JADKNH010000001">
    <property type="protein sequence ID" value="MBF4691582.1"/>
    <property type="molecule type" value="Genomic_DNA"/>
</dbReference>
<dbReference type="InterPro" id="IPR027417">
    <property type="entry name" value="P-loop_NTPase"/>
</dbReference>
<keyword evidence="3" id="KW-0378">Hydrolase</keyword>
<keyword evidence="3" id="KW-0067">ATP-binding</keyword>
<accession>A0ABR9ZM87</accession>
<sequence>MNKIQKYSSLSKEDKDIYLQEIVSELESAKVKKDKVNVLKIEREITAMLRSEFVDAMKTDFIGPYPEEEELKISESPSSNYLTGILQPKSFEDEEIVDYIESNIGEKAQNEYINKQEFDEYERDRSENDDEEDDDKNISKFKSQSSAGLNFFLDLDVKKLNVLATWGEYETETYKQEYIPKNSDEIKIKNKRRYRRKQINKDKKYMIDLFDDRKELKLTEDGIFLRWVCFKLLNTEKTMVALYLSNEREKKSNKQDITKNMYQVELEVEGVDCEHPFVSRTEAYGFKTSEDYYYKNKPYFGQGYGCAVNWEKPKGQRTSKIKISFLPTEEIPGVSPDRKKFIGKLSMKKFSMDTEKENTIGILNALADEYEEWIDKEKYHEFMNDENYRSKGNDIIKKCEESLSSIRKGILLLDDNIVFESFKFMNEALHFSRALSKFSKDRNAKEAELLELRTENHSFWRPFQIAFILKNIESIVDKKSNDSKNVELLYFPTGGGKTEAYLGIIVFAIALRRFRKDTDVNYEYDGGVTVFLRYTLRLLTTQQRDRLLKVISAAELLRHEGKYRLGKAPISIGFWVGGTTTPNKFDDLVENEYRTRFIIERLKGNLYDQIRSCPICGTKLTAECHDLSVKGREKFHKIYCSKKGCAFSRESGKRIPVDLIDEAIYRNCPTVVIATVDKFAQIATKEDSHLLFGKRDRYLEGYGNILCGSEFKSRKKPNIVKPFFPPELIIQDELHLITGPLGTLYGHYETAIEELCRIYYDDWTLMPKYIASTATIRNALDQIQSLYGKKFTQFPAPGHESASSFFAEELDLDINPFRLYAGIYAPGSSVKTTVLRVYAVIIQTAMRFRTHEIFKNYLDPYWTLIGYFNSKRELGGTVRLLQDDIPSRVKVLANRNNDEKPRTNIKYKEITSRIKSKDIPLLLEELENGLKNGDNGNEILDAVVATNMISVGMDVDRLGVMAVTGQPKTTSEYIQATSRVGRSMPGLVFNIINPYRNRDMSHFENFKAYHGQLYRFVEGTTATPFSTRARERSLHALLVAMLRGMHDEMRANNKAYNLNKLEANKLSLTIEHLLDRVRIVDPMNTFDTESEILAFIDEWKILISSFDHLHYIEWNSKNTKVKKKKLFNYPNNKWDNHERTALQSLRNVEEDVEIYHWEGYDV</sequence>
<dbReference type="GO" id="GO:0004386">
    <property type="term" value="F:helicase activity"/>
    <property type="evidence" value="ECO:0007669"/>
    <property type="project" value="UniProtKB-KW"/>
</dbReference>
<dbReference type="InterPro" id="IPR001650">
    <property type="entry name" value="Helicase_C-like"/>
</dbReference>
<protein>
    <submittedName>
        <fullName evidence="3">Helicase</fullName>
    </submittedName>
</protein>
<proteinExistence type="predicted"/>
<feature type="region of interest" description="Disordered" evidence="1">
    <location>
        <begin position="115"/>
        <end position="139"/>
    </location>
</feature>
<dbReference type="RefSeq" id="WP_194699829.1">
    <property type="nucleotide sequence ID" value="NZ_JADKNH010000001.1"/>
</dbReference>
<keyword evidence="3" id="KW-0547">Nucleotide-binding</keyword>